<reference evidence="1 2" key="1">
    <citation type="submission" date="2016-11" db="EMBL/GenBank/DDBJ databases">
        <authorList>
            <person name="Jaros S."/>
            <person name="Januszkiewicz K."/>
            <person name="Wedrychowicz H."/>
        </authorList>
    </citation>
    <scope>NUCLEOTIDE SEQUENCE [LARGE SCALE GENOMIC DNA]</scope>
    <source>
        <strain evidence="1 2">GAS499</strain>
    </source>
</reference>
<accession>A0A1M7EVX3</accession>
<evidence type="ECO:0000313" key="1">
    <source>
        <dbReference type="EMBL" id="SHL95763.1"/>
    </source>
</evidence>
<proteinExistence type="predicted"/>
<name>A0A1M7EVX3_9BRAD</name>
<dbReference type="EMBL" id="LT670844">
    <property type="protein sequence ID" value="SHL95763.1"/>
    <property type="molecule type" value="Genomic_DNA"/>
</dbReference>
<dbReference type="AlphaFoldDB" id="A0A1M7EVX3"/>
<protein>
    <submittedName>
        <fullName evidence="1">Uncharacterized protein</fullName>
    </submittedName>
</protein>
<gene>
    <name evidence="1" type="ORF">SAMN05444159_7292</name>
</gene>
<evidence type="ECO:0000313" key="2">
    <source>
        <dbReference type="Proteomes" id="UP000189935"/>
    </source>
</evidence>
<organism evidence="1 2">
    <name type="scientific">Bradyrhizobium lablabi</name>
    <dbReference type="NCBI Taxonomy" id="722472"/>
    <lineage>
        <taxon>Bacteria</taxon>
        <taxon>Pseudomonadati</taxon>
        <taxon>Pseudomonadota</taxon>
        <taxon>Alphaproteobacteria</taxon>
        <taxon>Hyphomicrobiales</taxon>
        <taxon>Nitrobacteraceae</taxon>
        <taxon>Bradyrhizobium</taxon>
    </lineage>
</organism>
<dbReference type="Proteomes" id="UP000189935">
    <property type="component" value="Chromosome I"/>
</dbReference>
<sequence length="73" mass="8712">MNKKSREIQRRRSRLRFVAASKKLWEVSDIVEMLEQWGLANFKLEYQFVARQYKIGTGHSVRSGSQAWLLNQR</sequence>